<accession>S8AWV0</accession>
<reference evidence="2 3" key="1">
    <citation type="journal article" date="2013" name="PLoS ONE">
        <title>Genomic and secretomic analyses reveal unique features of the lignocellulolytic enzyme system of Penicillium decumbens.</title>
        <authorList>
            <person name="Liu G."/>
            <person name="Zhang L."/>
            <person name="Wei X."/>
            <person name="Zou G."/>
            <person name="Qin Y."/>
            <person name="Ma L."/>
            <person name="Li J."/>
            <person name="Zheng H."/>
            <person name="Wang S."/>
            <person name="Wang C."/>
            <person name="Xun L."/>
            <person name="Zhao G.-P."/>
            <person name="Zhou Z."/>
            <person name="Qu Y."/>
        </authorList>
    </citation>
    <scope>NUCLEOTIDE SEQUENCE [LARGE SCALE GENOMIC DNA]</scope>
    <source>
        <strain evidence="3">114-2 / CGMCC 5302</strain>
    </source>
</reference>
<evidence type="ECO:0000313" key="3">
    <source>
        <dbReference type="Proteomes" id="UP000019376"/>
    </source>
</evidence>
<sequence length="32" mass="3331">MSPSTPRTQGSKLLNPAHGPGRVCSVSHGEEL</sequence>
<dbReference type="HOGENOM" id="CLU_3392478_0_0_1"/>
<feature type="region of interest" description="Disordered" evidence="1">
    <location>
        <begin position="1"/>
        <end position="32"/>
    </location>
</feature>
<proteinExistence type="predicted"/>
<dbReference type="Proteomes" id="UP000019376">
    <property type="component" value="Unassembled WGS sequence"/>
</dbReference>
<keyword evidence="3" id="KW-1185">Reference proteome</keyword>
<organism evidence="2 3">
    <name type="scientific">Penicillium oxalicum (strain 114-2 / CGMCC 5302)</name>
    <name type="common">Penicillium decumbens</name>
    <dbReference type="NCBI Taxonomy" id="933388"/>
    <lineage>
        <taxon>Eukaryota</taxon>
        <taxon>Fungi</taxon>
        <taxon>Dikarya</taxon>
        <taxon>Ascomycota</taxon>
        <taxon>Pezizomycotina</taxon>
        <taxon>Eurotiomycetes</taxon>
        <taxon>Eurotiomycetidae</taxon>
        <taxon>Eurotiales</taxon>
        <taxon>Aspergillaceae</taxon>
        <taxon>Penicillium</taxon>
    </lineage>
</organism>
<name>S8AWV0_PENO1</name>
<feature type="compositionally biased region" description="Polar residues" evidence="1">
    <location>
        <begin position="1"/>
        <end position="12"/>
    </location>
</feature>
<dbReference type="AlphaFoldDB" id="S8AWV0"/>
<gene>
    <name evidence="2" type="ORF">PDE_01283</name>
</gene>
<evidence type="ECO:0000256" key="1">
    <source>
        <dbReference type="SAM" id="MobiDB-lite"/>
    </source>
</evidence>
<evidence type="ECO:0000313" key="2">
    <source>
        <dbReference type="EMBL" id="EPS26347.1"/>
    </source>
</evidence>
<dbReference type="EMBL" id="KB644409">
    <property type="protein sequence ID" value="EPS26347.1"/>
    <property type="molecule type" value="Genomic_DNA"/>
</dbReference>
<protein>
    <submittedName>
        <fullName evidence="2">Uncharacterized protein</fullName>
    </submittedName>
</protein>